<gene>
    <name evidence="2 3 4 5" type="primary">LOC106459422</name>
</gene>
<evidence type="ECO:0000313" key="4">
    <source>
        <dbReference type="RefSeq" id="XP_022241634.1"/>
    </source>
</evidence>
<proteinExistence type="predicted"/>
<dbReference type="PANTHER" id="PTHR31594:SF14">
    <property type="entry name" value="FIBRONECTIN TYPE-III DOMAIN-CONTAINING PROTEIN"/>
    <property type="match status" value="1"/>
</dbReference>
<dbReference type="Proteomes" id="UP000694941">
    <property type="component" value="Unplaced"/>
</dbReference>
<evidence type="ECO:0000313" key="1">
    <source>
        <dbReference type="Proteomes" id="UP000694941"/>
    </source>
</evidence>
<name>A0ABM1SDD0_LIMPO</name>
<keyword evidence="1" id="KW-1185">Reference proteome</keyword>
<dbReference type="RefSeq" id="XP_022241634.1">
    <property type="nucleotide sequence ID" value="XM_022385926.1"/>
</dbReference>
<accession>A0ABM1SDD0</accession>
<evidence type="ECO:0000313" key="2">
    <source>
        <dbReference type="RefSeq" id="XP_022241632.1"/>
    </source>
</evidence>
<evidence type="ECO:0000313" key="5">
    <source>
        <dbReference type="RefSeq" id="XP_022241635.1"/>
    </source>
</evidence>
<dbReference type="InterPro" id="IPR052090">
    <property type="entry name" value="Cytolytic_pore-forming_toxin"/>
</dbReference>
<dbReference type="PANTHER" id="PTHR31594">
    <property type="entry name" value="AIG1-TYPE G DOMAIN-CONTAINING PROTEIN"/>
    <property type="match status" value="1"/>
</dbReference>
<sequence length="559" mass="62969">MGQIMLYLLPLILGRTFNERTSKPGIDIYKQSRIDANKKVVERHFTEALYKLSDRSQKANNFLGVSGELALNIKGGNIKVKGTGDYLREASKMTNTVEILVKVHYETITETIQLSRDMLQPDIWREDIPKDILGTHFVRSITYGGELIASIRYKANRIENLEDIKAKLEANIGTGGGFNVAVKGQLDKTSKELSDISSMEIQYYATVPIADVPHTIEGLTKLVEKFPEQAKQVNNGSGVPIRMELVPLSALKSMDKQFSKTMIFNAKLNEMGAQFDDIKYTKRALFEWMTYIPLSYLPEEYQRKIGLLNTRLDTVNREIFKVLDKLDLSTSGEVSQFKDAFDNYQDGGISLPGKYFHQFLKLRDEIISNVTELQELRGGSTYIWWGSDNCGTSSESQKTAYEIYRGVAVISDVDRGSSASILCFPNDLQLDSDEDLLDESAKLVQIKYRFDSEENFLACSICRLRNVTAPTMFPGQNKCPESWTLHYGGFLMATETAGRKGKFICVDRNVAIKTGKLSPILMEVNPADNQPLITYTTLFTQGTPLYKKDTLLPCVVCSY</sequence>
<dbReference type="GeneID" id="106459422"/>
<dbReference type="RefSeq" id="XP_022241632.1">
    <property type="nucleotide sequence ID" value="XM_022385924.1"/>
</dbReference>
<dbReference type="RefSeq" id="XP_022241633.1">
    <property type="nucleotide sequence ID" value="XM_022385925.1"/>
</dbReference>
<reference evidence="2 3" key="1">
    <citation type="submission" date="2025-05" db="UniProtKB">
        <authorList>
            <consortium name="RefSeq"/>
        </authorList>
    </citation>
    <scope>IDENTIFICATION</scope>
    <source>
        <tissue evidence="2 3">Muscle</tissue>
    </source>
</reference>
<organism evidence="1 5">
    <name type="scientific">Limulus polyphemus</name>
    <name type="common">Atlantic horseshoe crab</name>
    <dbReference type="NCBI Taxonomy" id="6850"/>
    <lineage>
        <taxon>Eukaryota</taxon>
        <taxon>Metazoa</taxon>
        <taxon>Ecdysozoa</taxon>
        <taxon>Arthropoda</taxon>
        <taxon>Chelicerata</taxon>
        <taxon>Merostomata</taxon>
        <taxon>Xiphosura</taxon>
        <taxon>Limulidae</taxon>
        <taxon>Limulus</taxon>
    </lineage>
</organism>
<dbReference type="RefSeq" id="XP_022241635.1">
    <property type="nucleotide sequence ID" value="XM_022385927.1"/>
</dbReference>
<evidence type="ECO:0000313" key="3">
    <source>
        <dbReference type="RefSeq" id="XP_022241633.1"/>
    </source>
</evidence>
<protein>
    <submittedName>
        <fullName evidence="2 3">Uncharacterized protein LOC106459422</fullName>
    </submittedName>
</protein>